<protein>
    <submittedName>
        <fullName evidence="2">Sema domain, immunoglobulin domain (Ig), short basic domain, secreted, (Semaphorin) 3D, isoform CRA_b</fullName>
    </submittedName>
</protein>
<feature type="non-terminal residue" evidence="2">
    <location>
        <position position="37"/>
    </location>
</feature>
<dbReference type="RGD" id="727939">
    <property type="gene designation" value="Sema3d"/>
</dbReference>
<keyword evidence="1" id="KW-0812">Transmembrane</keyword>
<accession>A6K216</accession>
<evidence type="ECO:0000256" key="1">
    <source>
        <dbReference type="SAM" id="Phobius"/>
    </source>
</evidence>
<name>A6K216_RAT</name>
<evidence type="ECO:0000313" key="4">
    <source>
        <dbReference type="RGD" id="727939"/>
    </source>
</evidence>
<evidence type="ECO:0000313" key="2">
    <source>
        <dbReference type="EMBL" id="EDL84298.1"/>
    </source>
</evidence>
<keyword evidence="1" id="KW-0472">Membrane</keyword>
<gene>
    <name evidence="2 4" type="primary">Sema3d</name>
    <name evidence="2" type="ORF">rCG_41042</name>
</gene>
<evidence type="ECO:0000313" key="3">
    <source>
        <dbReference type="Proteomes" id="UP000234681"/>
    </source>
</evidence>
<keyword evidence="1" id="KW-1133">Transmembrane helix</keyword>
<reference evidence="3" key="1">
    <citation type="submission" date="2005-09" db="EMBL/GenBank/DDBJ databases">
        <authorList>
            <person name="Mural R.J."/>
            <person name="Li P.W."/>
            <person name="Adams M.D."/>
            <person name="Amanatides P.G."/>
            <person name="Baden-Tillson H."/>
            <person name="Barnstead M."/>
            <person name="Chin S.H."/>
            <person name="Dew I."/>
            <person name="Evans C.A."/>
            <person name="Ferriera S."/>
            <person name="Flanigan M."/>
            <person name="Fosler C."/>
            <person name="Glodek A."/>
            <person name="Gu Z."/>
            <person name="Holt R.A."/>
            <person name="Jennings D."/>
            <person name="Kraft C.L."/>
            <person name="Lu F."/>
            <person name="Nguyen T."/>
            <person name="Nusskern D.R."/>
            <person name="Pfannkoch C.M."/>
            <person name="Sitter C."/>
            <person name="Sutton G.G."/>
            <person name="Venter J.C."/>
            <person name="Wang Z."/>
            <person name="Woodage T."/>
            <person name="Zheng X.H."/>
            <person name="Zhong F."/>
        </authorList>
    </citation>
    <scope>NUCLEOTIDE SEQUENCE [LARGE SCALE GENOMIC DNA]</scope>
    <source>
        <strain>BN</strain>
        <strain evidence="3">Sprague-Dawley</strain>
    </source>
</reference>
<sequence>MNANKDENPRPRSQDLHLFHAGMMLIVTVLYLPVTET</sequence>
<organism evidence="2 3">
    <name type="scientific">Rattus norvegicus</name>
    <name type="common">Rat</name>
    <dbReference type="NCBI Taxonomy" id="10116"/>
    <lineage>
        <taxon>Eukaryota</taxon>
        <taxon>Metazoa</taxon>
        <taxon>Chordata</taxon>
        <taxon>Craniata</taxon>
        <taxon>Vertebrata</taxon>
        <taxon>Euteleostomi</taxon>
        <taxon>Mammalia</taxon>
        <taxon>Eutheria</taxon>
        <taxon>Euarchontoglires</taxon>
        <taxon>Glires</taxon>
        <taxon>Rodentia</taxon>
        <taxon>Myomorpha</taxon>
        <taxon>Muroidea</taxon>
        <taxon>Muridae</taxon>
        <taxon>Murinae</taxon>
        <taxon>Rattus</taxon>
    </lineage>
</organism>
<feature type="transmembrane region" description="Helical" evidence="1">
    <location>
        <begin position="16"/>
        <end position="34"/>
    </location>
</feature>
<proteinExistence type="predicted"/>
<dbReference type="Proteomes" id="UP000234681">
    <property type="component" value="Chromosome 4"/>
</dbReference>
<dbReference type="AGR" id="RGD:727939"/>
<dbReference type="AlphaFoldDB" id="A6K216"/>
<dbReference type="EMBL" id="CH474013">
    <property type="protein sequence ID" value="EDL84298.1"/>
    <property type="molecule type" value="Genomic_DNA"/>
</dbReference>